<evidence type="ECO:0000313" key="2">
    <source>
        <dbReference type="EMBL" id="OXM59596.1"/>
    </source>
</evidence>
<dbReference type="RefSeq" id="WP_093954057.1">
    <property type="nucleotide sequence ID" value="NZ_NMUL01000078.1"/>
</dbReference>
<dbReference type="PANTHER" id="PTHR33990">
    <property type="entry name" value="PROTEIN YJDN-RELATED"/>
    <property type="match status" value="1"/>
</dbReference>
<dbReference type="InterPro" id="IPR028973">
    <property type="entry name" value="PhnB-like"/>
</dbReference>
<reference evidence="3" key="1">
    <citation type="submission" date="2017-07" db="EMBL/GenBank/DDBJ databases">
        <title>Comparative genome mining reveals phylogenetic distribution patterns of secondary metabolites in Amycolatopsis.</title>
        <authorList>
            <person name="Adamek M."/>
            <person name="Alanjary M."/>
            <person name="Sales-Ortells H."/>
            <person name="Goodfellow M."/>
            <person name="Bull A.T."/>
            <person name="Kalinowski J."/>
            <person name="Ziemert N."/>
        </authorList>
    </citation>
    <scope>NUCLEOTIDE SEQUENCE [LARGE SCALE GENOMIC DNA]</scope>
    <source>
        <strain evidence="3">H5</strain>
    </source>
</reference>
<proteinExistence type="predicted"/>
<organism evidence="2 3">
    <name type="scientific">Amycolatopsis vastitatis</name>
    <dbReference type="NCBI Taxonomy" id="1905142"/>
    <lineage>
        <taxon>Bacteria</taxon>
        <taxon>Bacillati</taxon>
        <taxon>Actinomycetota</taxon>
        <taxon>Actinomycetes</taxon>
        <taxon>Pseudonocardiales</taxon>
        <taxon>Pseudonocardiaceae</taxon>
        <taxon>Amycolatopsis</taxon>
    </lineage>
</organism>
<dbReference type="PANTHER" id="PTHR33990:SF1">
    <property type="entry name" value="PROTEIN YJDN"/>
    <property type="match status" value="1"/>
</dbReference>
<sequence length="139" mass="15524">MPELTPFLLFDGNCAEAMQFYRQCLGGELTVVRVADTPMKEQLPQEQHGKVTYAQLRSGDLSFSATDWLHPTRTPKPGNTVALYFTGRGYAELRPVFDELAAGADPDLLDELRDVPFGIYGHLADKFGVHWFFRGEAGN</sequence>
<keyword evidence="3" id="KW-1185">Reference proteome</keyword>
<gene>
    <name evidence="2" type="ORF">CF165_46760</name>
</gene>
<accession>A0A229SL90</accession>
<evidence type="ECO:0000313" key="3">
    <source>
        <dbReference type="Proteomes" id="UP000215199"/>
    </source>
</evidence>
<evidence type="ECO:0000259" key="1">
    <source>
        <dbReference type="Pfam" id="PF06983"/>
    </source>
</evidence>
<dbReference type="Proteomes" id="UP000215199">
    <property type="component" value="Unassembled WGS sequence"/>
</dbReference>
<dbReference type="SUPFAM" id="SSF54593">
    <property type="entry name" value="Glyoxalase/Bleomycin resistance protein/Dihydroxybiphenyl dioxygenase"/>
    <property type="match status" value="1"/>
</dbReference>
<dbReference type="AlphaFoldDB" id="A0A229SL90"/>
<dbReference type="Gene3D" id="3.10.180.10">
    <property type="entry name" value="2,3-Dihydroxybiphenyl 1,2-Dioxygenase, domain 1"/>
    <property type="match status" value="1"/>
</dbReference>
<dbReference type="OrthoDB" id="9795306at2"/>
<comment type="caution">
    <text evidence="2">The sequence shown here is derived from an EMBL/GenBank/DDBJ whole genome shotgun (WGS) entry which is preliminary data.</text>
</comment>
<name>A0A229SL90_9PSEU</name>
<dbReference type="InterPro" id="IPR029068">
    <property type="entry name" value="Glyas_Bleomycin-R_OHBP_Dase"/>
</dbReference>
<protein>
    <recommendedName>
        <fullName evidence="1">PhnB-like domain-containing protein</fullName>
    </recommendedName>
</protein>
<feature type="domain" description="PhnB-like" evidence="1">
    <location>
        <begin position="3"/>
        <end position="131"/>
    </location>
</feature>
<dbReference type="EMBL" id="NMUL01000078">
    <property type="protein sequence ID" value="OXM59596.1"/>
    <property type="molecule type" value="Genomic_DNA"/>
</dbReference>
<dbReference type="Pfam" id="PF06983">
    <property type="entry name" value="3-dmu-9_3-mt"/>
    <property type="match status" value="1"/>
</dbReference>